<name>A0A2P5BK02_PARAD</name>
<accession>A0A2P5BK02</accession>
<organism evidence="1 2">
    <name type="scientific">Parasponia andersonii</name>
    <name type="common">Sponia andersonii</name>
    <dbReference type="NCBI Taxonomy" id="3476"/>
    <lineage>
        <taxon>Eukaryota</taxon>
        <taxon>Viridiplantae</taxon>
        <taxon>Streptophyta</taxon>
        <taxon>Embryophyta</taxon>
        <taxon>Tracheophyta</taxon>
        <taxon>Spermatophyta</taxon>
        <taxon>Magnoliopsida</taxon>
        <taxon>eudicotyledons</taxon>
        <taxon>Gunneridae</taxon>
        <taxon>Pentapetalae</taxon>
        <taxon>rosids</taxon>
        <taxon>fabids</taxon>
        <taxon>Rosales</taxon>
        <taxon>Cannabaceae</taxon>
        <taxon>Parasponia</taxon>
    </lineage>
</organism>
<proteinExistence type="predicted"/>
<gene>
    <name evidence="1" type="ORF">PanWU01x14_232560</name>
</gene>
<protein>
    <submittedName>
        <fullName evidence="1">Uncharacterized protein</fullName>
    </submittedName>
</protein>
<reference evidence="2" key="1">
    <citation type="submission" date="2016-06" db="EMBL/GenBank/DDBJ databases">
        <title>Parallel loss of symbiosis genes in relatives of nitrogen-fixing non-legume Parasponia.</title>
        <authorList>
            <person name="Van Velzen R."/>
            <person name="Holmer R."/>
            <person name="Bu F."/>
            <person name="Rutten L."/>
            <person name="Van Zeijl A."/>
            <person name="Liu W."/>
            <person name="Santuari L."/>
            <person name="Cao Q."/>
            <person name="Sharma T."/>
            <person name="Shen D."/>
            <person name="Roswanjaya Y."/>
            <person name="Wardhani T."/>
            <person name="Kalhor M.S."/>
            <person name="Jansen J."/>
            <person name="Van den Hoogen J."/>
            <person name="Gungor B."/>
            <person name="Hartog M."/>
            <person name="Hontelez J."/>
            <person name="Verver J."/>
            <person name="Yang W.-C."/>
            <person name="Schijlen E."/>
            <person name="Repin R."/>
            <person name="Schilthuizen M."/>
            <person name="Schranz E."/>
            <person name="Heidstra R."/>
            <person name="Miyata K."/>
            <person name="Fedorova E."/>
            <person name="Kohlen W."/>
            <person name="Bisseling T."/>
            <person name="Smit S."/>
            <person name="Geurts R."/>
        </authorList>
    </citation>
    <scope>NUCLEOTIDE SEQUENCE [LARGE SCALE GENOMIC DNA]</scope>
    <source>
        <strain evidence="2">cv. WU1-14</strain>
    </source>
</reference>
<feature type="non-terminal residue" evidence="1">
    <location>
        <position position="1"/>
    </location>
</feature>
<dbReference type="EMBL" id="JXTB01000267">
    <property type="protein sequence ID" value="PON49096.1"/>
    <property type="molecule type" value="Genomic_DNA"/>
</dbReference>
<keyword evidence="2" id="KW-1185">Reference proteome</keyword>
<dbReference type="Proteomes" id="UP000237105">
    <property type="component" value="Unassembled WGS sequence"/>
</dbReference>
<evidence type="ECO:0000313" key="1">
    <source>
        <dbReference type="EMBL" id="PON49096.1"/>
    </source>
</evidence>
<sequence length="50" mass="5536">DVQDGGWSRIHWSVDGGGGWHGSMSVVGGIHGWISVGGRWQGTRFGWQWR</sequence>
<dbReference type="AlphaFoldDB" id="A0A2P5BK02"/>
<comment type="caution">
    <text evidence="1">The sequence shown here is derived from an EMBL/GenBank/DDBJ whole genome shotgun (WGS) entry which is preliminary data.</text>
</comment>
<evidence type="ECO:0000313" key="2">
    <source>
        <dbReference type="Proteomes" id="UP000237105"/>
    </source>
</evidence>
<feature type="non-terminal residue" evidence="1">
    <location>
        <position position="50"/>
    </location>
</feature>